<dbReference type="Proteomes" id="UP000215214">
    <property type="component" value="Chromosome TJEJU"/>
</dbReference>
<protein>
    <recommendedName>
        <fullName evidence="4">Lipoprotein</fullName>
    </recommendedName>
</protein>
<feature type="signal peptide" evidence="1">
    <location>
        <begin position="1"/>
        <end position="20"/>
    </location>
</feature>
<evidence type="ECO:0000313" key="3">
    <source>
        <dbReference type="Proteomes" id="UP000215214"/>
    </source>
</evidence>
<evidence type="ECO:0000256" key="1">
    <source>
        <dbReference type="SAM" id="SignalP"/>
    </source>
</evidence>
<keyword evidence="1" id="KW-0732">Signal</keyword>
<gene>
    <name evidence="2" type="ORF">TJEJU_0418</name>
</gene>
<dbReference type="KEGG" id="tje:TJEJU_0418"/>
<feature type="chain" id="PRO_5012805449" description="Lipoprotein" evidence="1">
    <location>
        <begin position="21"/>
        <end position="233"/>
    </location>
</feature>
<dbReference type="AlphaFoldDB" id="A0A238U5D2"/>
<keyword evidence="3" id="KW-1185">Reference proteome</keyword>
<name>A0A238U5D2_9FLAO</name>
<evidence type="ECO:0000313" key="2">
    <source>
        <dbReference type="EMBL" id="SNR14216.1"/>
    </source>
</evidence>
<dbReference type="EMBL" id="LT899436">
    <property type="protein sequence ID" value="SNR14216.1"/>
    <property type="molecule type" value="Genomic_DNA"/>
</dbReference>
<dbReference type="RefSeq" id="WP_095069077.1">
    <property type="nucleotide sequence ID" value="NZ_LT899436.1"/>
</dbReference>
<organism evidence="2 3">
    <name type="scientific">Tenacibaculum jejuense</name>
    <dbReference type="NCBI Taxonomy" id="584609"/>
    <lineage>
        <taxon>Bacteria</taxon>
        <taxon>Pseudomonadati</taxon>
        <taxon>Bacteroidota</taxon>
        <taxon>Flavobacteriia</taxon>
        <taxon>Flavobacteriales</taxon>
        <taxon>Flavobacteriaceae</taxon>
        <taxon>Tenacibaculum</taxon>
    </lineage>
</organism>
<reference evidence="2 3" key="1">
    <citation type="submission" date="2017-07" db="EMBL/GenBank/DDBJ databases">
        <authorList>
            <person name="Sun Z.S."/>
            <person name="Albrecht U."/>
            <person name="Echele G."/>
            <person name="Lee C.C."/>
        </authorList>
    </citation>
    <scope>NUCLEOTIDE SEQUENCE [LARGE SCALE GENOMIC DNA]</scope>
    <source>
        <strain evidence="3">type strain: KCTC 22618</strain>
    </source>
</reference>
<proteinExistence type="predicted"/>
<evidence type="ECO:0008006" key="4">
    <source>
        <dbReference type="Google" id="ProtNLM"/>
    </source>
</evidence>
<sequence>MKKRLFCICIKLIFISSSFSQDIIDNGDLSSVKEFKNDLNEKFSFGNSYTQLKNENIETFVKRILGDKINLHHGAFKLKDFQNCIVAFASYTYEETPIVIGFLLKPTDTKQEYKLLKILELSSGCGNEPEVKSVFLHNTDTNSVGKELVIHTSDNCGKHGKKNYVFVYNGLIKNNKLILQNFLFEHCDYSQVRIGEEWDYDMGEKDVDERKYYKCIYLDFKTIRKSLDATKKH</sequence>
<accession>A0A238U5D2</accession>